<dbReference type="PANTHER" id="PTHR43084">
    <property type="entry name" value="PERSULFIDE DIOXYGENASE ETHE1"/>
    <property type="match status" value="1"/>
</dbReference>
<dbReference type="GO" id="GO:0070813">
    <property type="term" value="P:hydrogen sulfide metabolic process"/>
    <property type="evidence" value="ECO:0007669"/>
    <property type="project" value="TreeGrafter"/>
</dbReference>
<dbReference type="GO" id="GO:0050313">
    <property type="term" value="F:sulfur dioxygenase activity"/>
    <property type="evidence" value="ECO:0007669"/>
    <property type="project" value="InterPro"/>
</dbReference>
<dbReference type="SMART" id="SM00849">
    <property type="entry name" value="Lactamase_B"/>
    <property type="match status" value="1"/>
</dbReference>
<dbReference type="RefSeq" id="WP_085759486.1">
    <property type="nucleotide sequence ID" value="NZ_CP019343.1"/>
</dbReference>
<dbReference type="EMBL" id="CP019343">
    <property type="protein sequence ID" value="ARN75312.1"/>
    <property type="molecule type" value="Genomic_DNA"/>
</dbReference>
<evidence type="ECO:0000313" key="4">
    <source>
        <dbReference type="Proteomes" id="UP000193450"/>
    </source>
</evidence>
<dbReference type="KEGG" id="osg:BST96_15025"/>
<keyword evidence="1" id="KW-0479">Metal-binding</keyword>
<dbReference type="Proteomes" id="UP000193450">
    <property type="component" value="Chromosome"/>
</dbReference>
<dbReference type="PANTHER" id="PTHR43084:SF1">
    <property type="entry name" value="PERSULFIDE DIOXYGENASE ETHE1, MITOCHONDRIAL"/>
    <property type="match status" value="1"/>
</dbReference>
<keyword evidence="3" id="KW-0378">Hydrolase</keyword>
<dbReference type="GO" id="GO:0046872">
    <property type="term" value="F:metal ion binding"/>
    <property type="evidence" value="ECO:0007669"/>
    <property type="project" value="UniProtKB-KW"/>
</dbReference>
<dbReference type="GO" id="GO:0016787">
    <property type="term" value="F:hydrolase activity"/>
    <property type="evidence" value="ECO:0007669"/>
    <property type="project" value="UniProtKB-KW"/>
</dbReference>
<evidence type="ECO:0000256" key="1">
    <source>
        <dbReference type="ARBA" id="ARBA00022723"/>
    </source>
</evidence>
<proteinExistence type="predicted"/>
<dbReference type="InterPro" id="IPR036866">
    <property type="entry name" value="RibonucZ/Hydroxyglut_hydro"/>
</dbReference>
<dbReference type="InterPro" id="IPR051682">
    <property type="entry name" value="Mito_Persulfide_Diox"/>
</dbReference>
<dbReference type="CDD" id="cd07724">
    <property type="entry name" value="POD-like_MBL-fold"/>
    <property type="match status" value="1"/>
</dbReference>
<dbReference type="OrthoDB" id="9784009at2"/>
<sequence length="234" mass="26189">MIIQQLFEPNSSSFCYLVADQQQGKALLIDPVKEQLDHYLQLLQQHRLTLVASIDTHVHADHITALGDLREYTGCETIIGHPSTMSCADRQVQHNDIIQCGDINLHAIYTPGHTEDSYCFYIDEDEGYLFTGDTLLINGTGRTDFQQGSSQALYHSLFDKILSLPDSTTVYPGHDYKGQQCSTIAKERVNNPRLQVSNWQELAQILDQLNLPRPQLMDIAVPANQSCGNALTAD</sequence>
<dbReference type="InterPro" id="IPR001279">
    <property type="entry name" value="Metallo-B-lactamas"/>
</dbReference>
<evidence type="ECO:0000313" key="3">
    <source>
        <dbReference type="EMBL" id="ARN75312.1"/>
    </source>
</evidence>
<evidence type="ECO:0000259" key="2">
    <source>
        <dbReference type="SMART" id="SM00849"/>
    </source>
</evidence>
<name>A0A1X9NFX5_9GAMM</name>
<protein>
    <submittedName>
        <fullName evidence="3">Zn-dependent hydrolase</fullName>
    </submittedName>
</protein>
<organism evidence="3 4">
    <name type="scientific">Oceanicoccus sagamiensis</name>
    <dbReference type="NCBI Taxonomy" id="716816"/>
    <lineage>
        <taxon>Bacteria</taxon>
        <taxon>Pseudomonadati</taxon>
        <taxon>Pseudomonadota</taxon>
        <taxon>Gammaproteobacteria</taxon>
        <taxon>Cellvibrionales</taxon>
        <taxon>Spongiibacteraceae</taxon>
        <taxon>Oceanicoccus</taxon>
    </lineage>
</organism>
<gene>
    <name evidence="3" type="ORF">BST96_15025</name>
</gene>
<dbReference type="GO" id="GO:0006749">
    <property type="term" value="P:glutathione metabolic process"/>
    <property type="evidence" value="ECO:0007669"/>
    <property type="project" value="InterPro"/>
</dbReference>
<keyword evidence="4" id="KW-1185">Reference proteome</keyword>
<dbReference type="Gene3D" id="3.60.15.10">
    <property type="entry name" value="Ribonuclease Z/Hydroxyacylglutathione hydrolase-like"/>
    <property type="match status" value="1"/>
</dbReference>
<reference evidence="3 4" key="1">
    <citation type="submission" date="2016-11" db="EMBL/GenBank/DDBJ databases">
        <title>Trade-off between light-utilization and light-protection in marine flavobacteria.</title>
        <authorList>
            <person name="Kumagai Y."/>
        </authorList>
    </citation>
    <scope>NUCLEOTIDE SEQUENCE [LARGE SCALE GENOMIC DNA]</scope>
    <source>
        <strain evidence="3 4">NBRC 107125</strain>
    </source>
</reference>
<feature type="domain" description="Metallo-beta-lactamase" evidence="2">
    <location>
        <begin position="12"/>
        <end position="174"/>
    </location>
</feature>
<dbReference type="Pfam" id="PF00753">
    <property type="entry name" value="Lactamase_B"/>
    <property type="match status" value="1"/>
</dbReference>
<dbReference type="SUPFAM" id="SSF56281">
    <property type="entry name" value="Metallo-hydrolase/oxidoreductase"/>
    <property type="match status" value="1"/>
</dbReference>
<accession>A0A1X9NFX5</accession>
<dbReference type="InterPro" id="IPR044528">
    <property type="entry name" value="POD-like_MBL-fold"/>
</dbReference>
<dbReference type="STRING" id="716816.BST96_15025"/>
<dbReference type="AlphaFoldDB" id="A0A1X9NFX5"/>